<gene>
    <name evidence="1" type="ORF">Amon02_001306200</name>
</gene>
<reference evidence="1" key="1">
    <citation type="submission" date="2023-04" db="EMBL/GenBank/DDBJ databases">
        <title>Ambrosiozyma monospora NBRC 10751.</title>
        <authorList>
            <person name="Ichikawa N."/>
            <person name="Sato H."/>
            <person name="Tonouchi N."/>
        </authorList>
    </citation>
    <scope>NUCLEOTIDE SEQUENCE</scope>
    <source>
        <strain evidence="1">NBRC 10751</strain>
    </source>
</reference>
<dbReference type="Proteomes" id="UP001165064">
    <property type="component" value="Unassembled WGS sequence"/>
</dbReference>
<sequence>MMRQPQPGENVVITNTDWSPSTWDDVGESESLAYNISKIYAEKAIWEWADRNKPSFNLTTIHPSMVLGPFISDSLVGHSFTGSNSIYASVLYGDITSREFVSNPAISCVHVNDVAAFHHLALEKSNLNGQRVLIAGPILSGQDVLNVVNERIPKLNGTIPVGDPSRKLSVDSAVNFDMSRSLELVGGYTLHDPKDAFVDLVNQFICVNGSL</sequence>
<name>A0ACB5UCW9_AMBMO</name>
<proteinExistence type="predicted"/>
<dbReference type="EMBL" id="BSXS01016491">
    <property type="protein sequence ID" value="GMF07834.1"/>
    <property type="molecule type" value="Genomic_DNA"/>
</dbReference>
<accession>A0ACB5UCW9</accession>
<keyword evidence="2" id="KW-1185">Reference proteome</keyword>
<protein>
    <submittedName>
        <fullName evidence="1">Unnamed protein product</fullName>
    </submittedName>
</protein>
<comment type="caution">
    <text evidence="1">The sequence shown here is derived from an EMBL/GenBank/DDBJ whole genome shotgun (WGS) entry which is preliminary data.</text>
</comment>
<evidence type="ECO:0000313" key="2">
    <source>
        <dbReference type="Proteomes" id="UP001165064"/>
    </source>
</evidence>
<evidence type="ECO:0000313" key="1">
    <source>
        <dbReference type="EMBL" id="GMF07834.1"/>
    </source>
</evidence>
<organism evidence="1 2">
    <name type="scientific">Ambrosiozyma monospora</name>
    <name type="common">Yeast</name>
    <name type="synonym">Endomycopsis monosporus</name>
    <dbReference type="NCBI Taxonomy" id="43982"/>
    <lineage>
        <taxon>Eukaryota</taxon>
        <taxon>Fungi</taxon>
        <taxon>Dikarya</taxon>
        <taxon>Ascomycota</taxon>
        <taxon>Saccharomycotina</taxon>
        <taxon>Pichiomycetes</taxon>
        <taxon>Pichiales</taxon>
        <taxon>Pichiaceae</taxon>
        <taxon>Ambrosiozyma</taxon>
    </lineage>
</organism>